<comment type="caution">
    <text evidence="1">The sequence shown here is derived from an EMBL/GenBank/DDBJ whole genome shotgun (WGS) entry which is preliminary data.</text>
</comment>
<dbReference type="EMBL" id="JAMYQB010000020">
    <property type="protein sequence ID" value="MER9406771.1"/>
    <property type="molecule type" value="Genomic_DNA"/>
</dbReference>
<protein>
    <recommendedName>
        <fullName evidence="3">pEK499-p136 HEPN domain-containing protein</fullName>
    </recommendedName>
</protein>
<reference evidence="1 2" key="1">
    <citation type="journal article" date="2024" name="Proc. Natl. Acad. Sci. U.S.A.">
        <title>The evolutionary genomics of adaptation to stress in wild rhizobium bacteria.</title>
        <authorList>
            <person name="Kehlet-Delgado H."/>
            <person name="Montoya A.P."/>
            <person name="Jensen K.T."/>
            <person name="Wendlandt C.E."/>
            <person name="Dexheimer C."/>
            <person name="Roberts M."/>
            <person name="Torres Martinez L."/>
            <person name="Friesen M.L."/>
            <person name="Griffitts J.S."/>
            <person name="Porter S.S."/>
        </authorList>
    </citation>
    <scope>NUCLEOTIDE SEQUENCE [LARGE SCALE GENOMIC DNA]</scope>
    <source>
        <strain evidence="1 2">M0641</strain>
    </source>
</reference>
<evidence type="ECO:0000313" key="2">
    <source>
        <dbReference type="Proteomes" id="UP001433071"/>
    </source>
</evidence>
<dbReference type="RefSeq" id="WP_352560148.1">
    <property type="nucleotide sequence ID" value="NZ_JAMYQB010000020.1"/>
</dbReference>
<evidence type="ECO:0008006" key="3">
    <source>
        <dbReference type="Google" id="ProtNLM"/>
    </source>
</evidence>
<organism evidence="1 2">
    <name type="scientific">Mesorhizobium caraganae</name>
    <dbReference type="NCBI Taxonomy" id="483206"/>
    <lineage>
        <taxon>Bacteria</taxon>
        <taxon>Pseudomonadati</taxon>
        <taxon>Pseudomonadota</taxon>
        <taxon>Alphaproteobacteria</taxon>
        <taxon>Hyphomicrobiales</taxon>
        <taxon>Phyllobacteriaceae</taxon>
        <taxon>Mesorhizobium</taxon>
    </lineage>
</organism>
<accession>A0ABV1Z435</accession>
<keyword evidence="2" id="KW-1185">Reference proteome</keyword>
<dbReference type="Proteomes" id="UP001433071">
    <property type="component" value="Unassembled WGS sequence"/>
</dbReference>
<evidence type="ECO:0000313" key="1">
    <source>
        <dbReference type="EMBL" id="MER9406771.1"/>
    </source>
</evidence>
<name>A0ABV1Z435_9HYPH</name>
<proteinExistence type="predicted"/>
<gene>
    <name evidence="1" type="ORF">NKI36_22310</name>
</gene>
<sequence>MRDLMAAVGEVLLFWGFLETAMREYLAVIDPVEAILPTKAPVLSQWRKAKADRRDARFVQLFADIEEAAELRNCLAHGLSSASADPRSREEAAVICITPDGSRRSITIYEMHEARDRLHRVTNRVRDLPI</sequence>